<sequence>MKENLSISVLCNAFEDLAAKIKKKEAQDNELSREDLLSIDEIIKLASFAINDRDPAGLVFGVPISGVC</sequence>
<gene>
    <name evidence="1" type="ORF">ENT52_07310</name>
</gene>
<evidence type="ECO:0000313" key="1">
    <source>
        <dbReference type="EMBL" id="HGT83514.1"/>
    </source>
</evidence>
<protein>
    <submittedName>
        <fullName evidence="1">Uncharacterized protein</fullName>
    </submittedName>
</protein>
<proteinExistence type="predicted"/>
<dbReference type="AlphaFoldDB" id="A0A7J3M5E7"/>
<accession>A0A7J3M5E7</accession>
<name>A0A7J3M5E7_ARCFL</name>
<organism evidence="1">
    <name type="scientific">Archaeoglobus fulgidus</name>
    <dbReference type="NCBI Taxonomy" id="2234"/>
    <lineage>
        <taxon>Archaea</taxon>
        <taxon>Methanobacteriati</taxon>
        <taxon>Methanobacteriota</taxon>
        <taxon>Archaeoglobi</taxon>
        <taxon>Archaeoglobales</taxon>
        <taxon>Archaeoglobaceae</taxon>
        <taxon>Archaeoglobus</taxon>
    </lineage>
</organism>
<reference evidence="1" key="1">
    <citation type="journal article" date="2020" name="mSystems">
        <title>Genome- and Community-Level Interaction Insights into Carbon Utilization and Element Cycling Functions of Hydrothermarchaeota in Hydrothermal Sediment.</title>
        <authorList>
            <person name="Zhou Z."/>
            <person name="Liu Y."/>
            <person name="Xu W."/>
            <person name="Pan J."/>
            <person name="Luo Z.H."/>
            <person name="Li M."/>
        </authorList>
    </citation>
    <scope>NUCLEOTIDE SEQUENCE [LARGE SCALE GENOMIC DNA]</scope>
    <source>
        <strain evidence="1">SpSt-587</strain>
    </source>
</reference>
<dbReference type="EMBL" id="DSYZ01000137">
    <property type="protein sequence ID" value="HGT83514.1"/>
    <property type="molecule type" value="Genomic_DNA"/>
</dbReference>
<comment type="caution">
    <text evidence="1">The sequence shown here is derived from an EMBL/GenBank/DDBJ whole genome shotgun (WGS) entry which is preliminary data.</text>
</comment>